<accession>A0A5E4AYE7</accession>
<gene>
    <name evidence="2" type="ORF">GHT09_002600</name>
    <name evidence="3" type="ORF">MONAX_5E028153</name>
</gene>
<feature type="compositionally biased region" description="Pro residues" evidence="1">
    <location>
        <begin position="30"/>
        <end position="39"/>
    </location>
</feature>
<reference evidence="3 4" key="1">
    <citation type="submission" date="2019-04" db="EMBL/GenBank/DDBJ databases">
        <authorList>
            <person name="Alioto T."/>
            <person name="Alioto T."/>
        </authorList>
    </citation>
    <scope>NUCLEOTIDE SEQUENCE [LARGE SCALE GENOMIC DNA]</scope>
</reference>
<evidence type="ECO:0000313" key="2">
    <source>
        <dbReference type="EMBL" id="KAF7466368.1"/>
    </source>
</evidence>
<reference evidence="2" key="2">
    <citation type="submission" date="2020-08" db="EMBL/GenBank/DDBJ databases">
        <authorList>
            <person name="Shumante A."/>
            <person name="Zimin A.V."/>
            <person name="Puiu D."/>
            <person name="Salzberg S.L."/>
        </authorList>
    </citation>
    <scope>NUCLEOTIDE SEQUENCE</scope>
    <source>
        <strain evidence="2">WC2-LM</strain>
        <tissue evidence="2">Liver</tissue>
    </source>
</reference>
<dbReference type="EMBL" id="WJEC01007849">
    <property type="protein sequence ID" value="KAF7466368.1"/>
    <property type="molecule type" value="Genomic_DNA"/>
</dbReference>
<evidence type="ECO:0000313" key="3">
    <source>
        <dbReference type="EMBL" id="VTJ62414.1"/>
    </source>
</evidence>
<organism evidence="3 4">
    <name type="scientific">Marmota monax</name>
    <name type="common">Woodchuck</name>
    <dbReference type="NCBI Taxonomy" id="9995"/>
    <lineage>
        <taxon>Eukaryota</taxon>
        <taxon>Metazoa</taxon>
        <taxon>Chordata</taxon>
        <taxon>Craniata</taxon>
        <taxon>Vertebrata</taxon>
        <taxon>Euteleostomi</taxon>
        <taxon>Mammalia</taxon>
        <taxon>Eutheria</taxon>
        <taxon>Euarchontoglires</taxon>
        <taxon>Glires</taxon>
        <taxon>Rodentia</taxon>
        <taxon>Sciuromorpha</taxon>
        <taxon>Sciuridae</taxon>
        <taxon>Xerinae</taxon>
        <taxon>Marmotini</taxon>
        <taxon>Marmota</taxon>
    </lineage>
</organism>
<sequence length="73" mass="7739">MNVQTKEQVNDSSAGSAPPPGPAGAGHPAQPLPAPPHPPSLGLLSSSARARERWLCRRREIDQFGQHVVLHCA</sequence>
<feature type="region of interest" description="Disordered" evidence="1">
    <location>
        <begin position="1"/>
        <end position="45"/>
    </location>
</feature>
<evidence type="ECO:0000313" key="4">
    <source>
        <dbReference type="Proteomes" id="UP000335636"/>
    </source>
</evidence>
<feature type="compositionally biased region" description="Polar residues" evidence="1">
    <location>
        <begin position="1"/>
        <end position="11"/>
    </location>
</feature>
<dbReference type="Proteomes" id="UP000335636">
    <property type="component" value="Unassembled WGS sequence"/>
</dbReference>
<dbReference type="EMBL" id="CABDUW010000200">
    <property type="protein sequence ID" value="VTJ62414.1"/>
    <property type="molecule type" value="Genomic_DNA"/>
</dbReference>
<dbReference type="Proteomes" id="UP000662637">
    <property type="component" value="Unassembled WGS sequence"/>
</dbReference>
<evidence type="ECO:0000256" key="1">
    <source>
        <dbReference type="SAM" id="MobiDB-lite"/>
    </source>
</evidence>
<keyword evidence="4" id="KW-1185">Reference proteome</keyword>
<proteinExistence type="predicted"/>
<protein>
    <submittedName>
        <fullName evidence="3">Uncharacterized protein</fullName>
    </submittedName>
</protein>
<dbReference type="AlphaFoldDB" id="A0A5E4AYE7"/>
<name>A0A5E4AYE7_MARMO</name>